<reference evidence="1" key="1">
    <citation type="submission" date="2021-06" db="EMBL/GenBank/DDBJ databases">
        <authorList>
            <person name="Arsene-Ploetze F."/>
        </authorList>
    </citation>
    <scope>NUCLEOTIDE SEQUENCE</scope>
    <source>
        <strain evidence="1">SBRY1</strain>
    </source>
</reference>
<accession>A0A9W4H246</accession>
<evidence type="ECO:0000313" key="1">
    <source>
        <dbReference type="EMBL" id="CAG7644038.1"/>
    </source>
</evidence>
<proteinExistence type="predicted"/>
<dbReference type="SUPFAM" id="SSF81301">
    <property type="entry name" value="Nucleotidyltransferase"/>
    <property type="match status" value="1"/>
</dbReference>
<dbReference type="Proteomes" id="UP001153328">
    <property type="component" value="Unassembled WGS sequence"/>
</dbReference>
<protein>
    <submittedName>
        <fullName evidence="1">Uncharacterized protein</fullName>
    </submittedName>
</protein>
<evidence type="ECO:0000313" key="2">
    <source>
        <dbReference type="Proteomes" id="UP001153328"/>
    </source>
</evidence>
<gene>
    <name evidence="1" type="ORF">SBRY_30959</name>
</gene>
<dbReference type="AlphaFoldDB" id="A0A9W4H246"/>
<dbReference type="EMBL" id="CAJVAX010000017">
    <property type="protein sequence ID" value="CAG7644038.1"/>
    <property type="molecule type" value="Genomic_DNA"/>
</dbReference>
<sequence length="318" mass="35296">MPRYLTYGEAVSTEPTPPDDVLWVAHRISELPAFQGGSAVLCGSVAWGRPTSRSDIDVAVFRAPGTTGLDEGVADVLRIYTEQVQGRHAVPQVDVIEIGAESERLVTRENLVTGSMPITSLRTEREVFDATGLRFHDHIGALAAAKGEPWQAFHTAYLAGVPRDKKTRTRQIRDYAMSFATQWRGQPLRSMRYGEPDAGQLKLMGFAQNFPVHLMRQILAHRAAYPAPDRADDVLAAFGRLRGHRFDGIRAALRPFLQLDAAYAALTDRCRERPPQLAREDYYRGLLALFGGLPFDAVEEAVWAYLGDVKPRRGGRPS</sequence>
<dbReference type="RefSeq" id="WP_205048574.1">
    <property type="nucleotide sequence ID" value="NZ_CAJVAX010000017.1"/>
</dbReference>
<comment type="caution">
    <text evidence="1">The sequence shown here is derived from an EMBL/GenBank/DDBJ whole genome shotgun (WGS) entry which is preliminary data.</text>
</comment>
<name>A0A9W4H246_9ACTN</name>
<dbReference type="InterPro" id="IPR043519">
    <property type="entry name" value="NT_sf"/>
</dbReference>
<organism evidence="1 2">
    <name type="scientific">Actinacidiphila bryophytorum</name>
    <dbReference type="NCBI Taxonomy" id="1436133"/>
    <lineage>
        <taxon>Bacteria</taxon>
        <taxon>Bacillati</taxon>
        <taxon>Actinomycetota</taxon>
        <taxon>Actinomycetes</taxon>
        <taxon>Kitasatosporales</taxon>
        <taxon>Streptomycetaceae</taxon>
        <taxon>Actinacidiphila</taxon>
    </lineage>
</organism>
<dbReference type="CDD" id="cd05403">
    <property type="entry name" value="NT_KNTase_like"/>
    <property type="match status" value="1"/>
</dbReference>
<keyword evidence="2" id="KW-1185">Reference proteome</keyword>